<dbReference type="RefSeq" id="WP_058851121.1">
    <property type="nucleotide sequence ID" value="NZ_LOCL01000058.1"/>
</dbReference>
<comment type="caution">
    <text evidence="3">The sequence shown here is derived from an EMBL/GenBank/DDBJ whole genome shotgun (WGS) entry which is preliminary data.</text>
</comment>
<evidence type="ECO:0000313" key="4">
    <source>
        <dbReference type="Proteomes" id="UP000054804"/>
    </source>
</evidence>
<feature type="compositionally biased region" description="Low complexity" evidence="2">
    <location>
        <begin position="98"/>
        <end position="108"/>
    </location>
</feature>
<dbReference type="OrthoDB" id="4082200at2"/>
<protein>
    <submittedName>
        <fullName evidence="3">Uncharacterized protein</fullName>
    </submittedName>
</protein>
<name>A0A0W7WVJ9_9ACTN</name>
<accession>A0A0W7WVJ9</accession>
<feature type="coiled-coil region" evidence="1">
    <location>
        <begin position="14"/>
        <end position="41"/>
    </location>
</feature>
<keyword evidence="4" id="KW-1185">Reference proteome</keyword>
<organism evidence="3 4">
    <name type="scientific">Streptomyces silvensis</name>
    <dbReference type="NCBI Taxonomy" id="1765722"/>
    <lineage>
        <taxon>Bacteria</taxon>
        <taxon>Bacillati</taxon>
        <taxon>Actinomycetota</taxon>
        <taxon>Actinomycetes</taxon>
        <taxon>Kitasatosporales</taxon>
        <taxon>Streptomycetaceae</taxon>
        <taxon>Streptomyces</taxon>
    </lineage>
</organism>
<feature type="compositionally biased region" description="Basic and acidic residues" evidence="2">
    <location>
        <begin position="226"/>
        <end position="263"/>
    </location>
</feature>
<evidence type="ECO:0000256" key="1">
    <source>
        <dbReference type="SAM" id="Coils"/>
    </source>
</evidence>
<dbReference type="AlphaFoldDB" id="A0A0W7WVJ9"/>
<feature type="region of interest" description="Disordered" evidence="2">
    <location>
        <begin position="222"/>
        <end position="263"/>
    </location>
</feature>
<feature type="compositionally biased region" description="Acidic residues" evidence="2">
    <location>
        <begin position="110"/>
        <end position="119"/>
    </location>
</feature>
<dbReference type="Proteomes" id="UP000054804">
    <property type="component" value="Unassembled WGS sequence"/>
</dbReference>
<gene>
    <name evidence="3" type="ORF">AT728_28705</name>
</gene>
<keyword evidence="1" id="KW-0175">Coiled coil</keyword>
<evidence type="ECO:0000313" key="3">
    <source>
        <dbReference type="EMBL" id="KUF14610.1"/>
    </source>
</evidence>
<proteinExistence type="predicted"/>
<dbReference type="EMBL" id="LOCL01000058">
    <property type="protein sequence ID" value="KUF14610.1"/>
    <property type="molecule type" value="Genomic_DNA"/>
</dbReference>
<reference evidence="3 4" key="1">
    <citation type="submission" date="2015-12" db="EMBL/GenBank/DDBJ databases">
        <title>Draft genome sequence of Streptomyces silvensis ATCC 53525, a producer of novel hormone antagonists.</title>
        <authorList>
            <person name="Johnston C.W."/>
            <person name="Li Y."/>
            <person name="Magarvey N.A."/>
        </authorList>
    </citation>
    <scope>NUCLEOTIDE SEQUENCE [LARGE SCALE GENOMIC DNA]</scope>
    <source>
        <strain evidence="3 4">ATCC 53525</strain>
    </source>
</reference>
<dbReference type="STRING" id="1765722.AT728_28705"/>
<evidence type="ECO:0000256" key="2">
    <source>
        <dbReference type="SAM" id="MobiDB-lite"/>
    </source>
</evidence>
<sequence>MPIFSKGSDHEDLLRQILQELGELRQQIDHQQHAVDQARQDAIAATNSGLAEIRAVVREGLNRSTDSLRDPLVHVSTELVALRASVDDLHRVRPAADPPAAAASVHEAGAADEADTADTADEAGHRDLLRRAAGISAATLRVHRDTWAFLVEHAGQDKHFHIPGAVQESGGGITVEVSGRSLVAALTSLRGVQHAPAVDPGTAAIADLLCERIATTVRSLTATTHPDSRPVHITVDDRVPPANDHNKPPDRPTAEHDGDGERD</sequence>
<feature type="region of interest" description="Disordered" evidence="2">
    <location>
        <begin position="97"/>
        <end position="119"/>
    </location>
</feature>